<feature type="transmembrane region" description="Helical" evidence="1">
    <location>
        <begin position="5"/>
        <end position="23"/>
    </location>
</feature>
<dbReference type="Gene3D" id="3.40.190.10">
    <property type="entry name" value="Periplasmic binding protein-like II"/>
    <property type="match status" value="1"/>
</dbReference>
<organism evidence="2 3">
    <name type="scientific">Candidatus Daviesbacteria bacterium RIFCSPHIGHO2_02_FULL_36_13</name>
    <dbReference type="NCBI Taxonomy" id="1797768"/>
    <lineage>
        <taxon>Bacteria</taxon>
        <taxon>Candidatus Daviesiibacteriota</taxon>
    </lineage>
</organism>
<dbReference type="InterPro" id="IPR006059">
    <property type="entry name" value="SBP"/>
</dbReference>
<proteinExistence type="predicted"/>
<dbReference type="AlphaFoldDB" id="A0A1F5JT49"/>
<evidence type="ECO:0000256" key="1">
    <source>
        <dbReference type="SAM" id="Phobius"/>
    </source>
</evidence>
<protein>
    <recommendedName>
        <fullName evidence="4">ABC transporter substrate-binding protein</fullName>
    </recommendedName>
</protein>
<keyword evidence="1" id="KW-1133">Transmembrane helix</keyword>
<reference evidence="2 3" key="1">
    <citation type="journal article" date="2016" name="Nat. Commun.">
        <title>Thousands of microbial genomes shed light on interconnected biogeochemical processes in an aquifer system.</title>
        <authorList>
            <person name="Anantharaman K."/>
            <person name="Brown C.T."/>
            <person name="Hug L.A."/>
            <person name="Sharon I."/>
            <person name="Castelle C.J."/>
            <person name="Probst A.J."/>
            <person name="Thomas B.C."/>
            <person name="Singh A."/>
            <person name="Wilkins M.J."/>
            <person name="Karaoz U."/>
            <person name="Brodie E.L."/>
            <person name="Williams K.H."/>
            <person name="Hubbard S.S."/>
            <person name="Banfield J.F."/>
        </authorList>
    </citation>
    <scope>NUCLEOTIDE SEQUENCE [LARGE SCALE GENOMIC DNA]</scope>
</reference>
<dbReference type="EMBL" id="MFCV01000033">
    <property type="protein sequence ID" value="OGE31773.1"/>
    <property type="molecule type" value="Genomic_DNA"/>
</dbReference>
<dbReference type="STRING" id="1797768.A3C59_01630"/>
<comment type="caution">
    <text evidence="2">The sequence shown here is derived from an EMBL/GenBank/DDBJ whole genome shotgun (WGS) entry which is preliminary data.</text>
</comment>
<keyword evidence="1" id="KW-0812">Transmembrane</keyword>
<evidence type="ECO:0000313" key="2">
    <source>
        <dbReference type="EMBL" id="OGE31773.1"/>
    </source>
</evidence>
<dbReference type="Pfam" id="PF01547">
    <property type="entry name" value="SBP_bac_1"/>
    <property type="match status" value="1"/>
</dbReference>
<name>A0A1F5JT49_9BACT</name>
<evidence type="ECO:0000313" key="3">
    <source>
        <dbReference type="Proteomes" id="UP000176902"/>
    </source>
</evidence>
<dbReference type="PANTHER" id="PTHR43649">
    <property type="entry name" value="ARABINOSE-BINDING PROTEIN-RELATED"/>
    <property type="match status" value="1"/>
</dbReference>
<sequence length="432" mass="48790">MKRTIIIVLAVAIILGLIFWLIVPRFFGKKAPDGPITLTYFGLWEEDSLIKPVIDEYQKQNPSIIIKYERQSSINYRTRVQTQIRSGVGPDVFRIHNSWLAMFKDDLTPAPQDIFTLTNYRNLFYPISIESFVSDNKIYAAPIEIDGLGLFVNEDMLKGVGGEDPITWQDFIDTAKLMTVRDATGIKTAGAALGTASNVDHFSDILGLLLLQQPEVDFNNLVSDKAAEVLDFYTSFVTDPNRKTWDVNLPDSKTMFIQGRLGFYFAPSWRAHELRVANPNLNFKVIPVPQLNTQRIVNWATFWGEGVSKISNHPKEAWQFIKFLTSPEAEKLMYQEASKIRLFGEPYSLTSLRPEIENDPISGAFVKMGPNYKFWYLASNTFDGGINDNMIKYFEDGVNSTLRNGNSKSALITINQGVKQVLDQFLGPAASP</sequence>
<keyword evidence="1" id="KW-0472">Membrane</keyword>
<dbReference type="Proteomes" id="UP000176902">
    <property type="component" value="Unassembled WGS sequence"/>
</dbReference>
<accession>A0A1F5JT49</accession>
<dbReference type="InterPro" id="IPR050490">
    <property type="entry name" value="Bact_solute-bd_prot1"/>
</dbReference>
<gene>
    <name evidence="2" type="ORF">A3C59_01630</name>
</gene>
<evidence type="ECO:0008006" key="4">
    <source>
        <dbReference type="Google" id="ProtNLM"/>
    </source>
</evidence>
<dbReference type="SUPFAM" id="SSF53850">
    <property type="entry name" value="Periplasmic binding protein-like II"/>
    <property type="match status" value="1"/>
</dbReference>